<sequence>MIDSKLNLQLEAINNILSLIDQKKHSYFKMMMLIPENQRIFYNSRTVSYSIKTSGKQIKNIQLETKN</sequence>
<name>A0A8S1L8A7_9CILI</name>
<dbReference type="Proteomes" id="UP000692954">
    <property type="component" value="Unassembled WGS sequence"/>
</dbReference>
<organism evidence="1 2">
    <name type="scientific">Paramecium sonneborni</name>
    <dbReference type="NCBI Taxonomy" id="65129"/>
    <lineage>
        <taxon>Eukaryota</taxon>
        <taxon>Sar</taxon>
        <taxon>Alveolata</taxon>
        <taxon>Ciliophora</taxon>
        <taxon>Intramacronucleata</taxon>
        <taxon>Oligohymenophorea</taxon>
        <taxon>Peniculida</taxon>
        <taxon>Parameciidae</taxon>
        <taxon>Paramecium</taxon>
    </lineage>
</organism>
<comment type="caution">
    <text evidence="1">The sequence shown here is derived from an EMBL/GenBank/DDBJ whole genome shotgun (WGS) entry which is preliminary data.</text>
</comment>
<gene>
    <name evidence="1" type="ORF">PSON_ATCC_30995.1.T0150118</name>
</gene>
<keyword evidence="2" id="KW-1185">Reference proteome</keyword>
<dbReference type="AlphaFoldDB" id="A0A8S1L8A7"/>
<evidence type="ECO:0000313" key="2">
    <source>
        <dbReference type="Proteomes" id="UP000692954"/>
    </source>
</evidence>
<proteinExistence type="predicted"/>
<dbReference type="EMBL" id="CAJJDN010000015">
    <property type="protein sequence ID" value="CAD8061076.1"/>
    <property type="molecule type" value="Genomic_DNA"/>
</dbReference>
<accession>A0A8S1L8A7</accession>
<reference evidence="1" key="1">
    <citation type="submission" date="2021-01" db="EMBL/GenBank/DDBJ databases">
        <authorList>
            <consortium name="Genoscope - CEA"/>
            <person name="William W."/>
        </authorList>
    </citation>
    <scope>NUCLEOTIDE SEQUENCE</scope>
</reference>
<evidence type="ECO:0000313" key="1">
    <source>
        <dbReference type="EMBL" id="CAD8061076.1"/>
    </source>
</evidence>
<protein>
    <submittedName>
        <fullName evidence="1">Uncharacterized protein</fullName>
    </submittedName>
</protein>